<dbReference type="EMBL" id="QBKT01000013">
    <property type="protein sequence ID" value="PTX58567.1"/>
    <property type="molecule type" value="Genomic_DNA"/>
</dbReference>
<protein>
    <submittedName>
        <fullName evidence="3">Antitoxin ParD1/3/4</fullName>
    </submittedName>
</protein>
<evidence type="ECO:0000256" key="2">
    <source>
        <dbReference type="ARBA" id="ARBA00022649"/>
    </source>
</evidence>
<organism evidence="3 4">
    <name type="scientific">Kordia periserrulae</name>
    <dbReference type="NCBI Taxonomy" id="701523"/>
    <lineage>
        <taxon>Bacteria</taxon>
        <taxon>Pseudomonadati</taxon>
        <taxon>Bacteroidota</taxon>
        <taxon>Flavobacteriia</taxon>
        <taxon>Flavobacteriales</taxon>
        <taxon>Flavobacteriaceae</taxon>
        <taxon>Kordia</taxon>
    </lineage>
</organism>
<dbReference type="SUPFAM" id="SSF47598">
    <property type="entry name" value="Ribbon-helix-helix"/>
    <property type="match status" value="1"/>
</dbReference>
<keyword evidence="2" id="KW-1277">Toxin-antitoxin system</keyword>
<dbReference type="InterPro" id="IPR010985">
    <property type="entry name" value="Ribbon_hlx_hlx"/>
</dbReference>
<accession>A0A2T6BRF9</accession>
<dbReference type="Gene3D" id="6.10.10.120">
    <property type="entry name" value="Antitoxin ParD1-like"/>
    <property type="match status" value="1"/>
</dbReference>
<dbReference type="PANTHER" id="PTHR36582">
    <property type="entry name" value="ANTITOXIN PARD"/>
    <property type="match status" value="1"/>
</dbReference>
<name>A0A2T6BRF9_9FLAO</name>
<dbReference type="AlphaFoldDB" id="A0A2T6BRF9"/>
<dbReference type="GO" id="GO:0006355">
    <property type="term" value="P:regulation of DNA-templated transcription"/>
    <property type="evidence" value="ECO:0007669"/>
    <property type="project" value="InterPro"/>
</dbReference>
<dbReference type="CDD" id="cd22231">
    <property type="entry name" value="RHH_NikR_HicB-like"/>
    <property type="match status" value="1"/>
</dbReference>
<comment type="similarity">
    <text evidence="1">Belongs to the ParD antitoxin family.</text>
</comment>
<dbReference type="OrthoDB" id="9811310at2"/>
<evidence type="ECO:0000313" key="3">
    <source>
        <dbReference type="EMBL" id="PTX58567.1"/>
    </source>
</evidence>
<dbReference type="Pfam" id="PF03693">
    <property type="entry name" value="ParD_antitoxin"/>
    <property type="match status" value="1"/>
</dbReference>
<dbReference type="InterPro" id="IPR038296">
    <property type="entry name" value="ParD_sf"/>
</dbReference>
<keyword evidence="4" id="KW-1185">Reference proteome</keyword>
<dbReference type="PANTHER" id="PTHR36582:SF2">
    <property type="entry name" value="ANTITOXIN PARD"/>
    <property type="match status" value="1"/>
</dbReference>
<reference evidence="3 4" key="1">
    <citation type="submission" date="2018-04" db="EMBL/GenBank/DDBJ databases">
        <title>Genomic Encyclopedia of Archaeal and Bacterial Type Strains, Phase II (KMG-II): from individual species to whole genera.</title>
        <authorList>
            <person name="Goeker M."/>
        </authorList>
    </citation>
    <scope>NUCLEOTIDE SEQUENCE [LARGE SCALE GENOMIC DNA]</scope>
    <source>
        <strain evidence="3 4">DSM 25731</strain>
    </source>
</reference>
<evidence type="ECO:0000313" key="4">
    <source>
        <dbReference type="Proteomes" id="UP000244090"/>
    </source>
</evidence>
<proteinExistence type="inferred from homology"/>
<dbReference type="NCBIfam" id="TIGR02606">
    <property type="entry name" value="antidote_CC2985"/>
    <property type="match status" value="1"/>
</dbReference>
<evidence type="ECO:0000256" key="1">
    <source>
        <dbReference type="ARBA" id="ARBA00008580"/>
    </source>
</evidence>
<dbReference type="Proteomes" id="UP000244090">
    <property type="component" value="Unassembled WGS sequence"/>
</dbReference>
<comment type="caution">
    <text evidence="3">The sequence shown here is derived from an EMBL/GenBank/DDBJ whole genome shotgun (WGS) entry which is preliminary data.</text>
</comment>
<sequence length="81" mass="9213">MTSMNVSLPNQMKSWVEGKIVEGKYHNASEYIRDLIRRDQAEAERNLAFKTAIDLGRNSGTNNRSSKDIFAQAKIKAEKIK</sequence>
<gene>
    <name evidence="3" type="ORF">C8N46_11358</name>
</gene>
<dbReference type="InterPro" id="IPR022789">
    <property type="entry name" value="ParD"/>
</dbReference>